<sequence>MLGINNTIRGSYAIWWVADMCIEHMKANDGDWPRNWDDLRDDYQTCVARSGQPWTFDELSSRVEVDWDADPIELLPFSDDSAVNLRVIWLRNGSDAHWSGREPNTMILDYLKTLPDPNANAPGG</sequence>
<keyword evidence="2" id="KW-1185">Reference proteome</keyword>
<dbReference type="AlphaFoldDB" id="A0A5C6EPF1"/>
<proteinExistence type="predicted"/>
<gene>
    <name evidence="1" type="ORF">Poly51_40410</name>
</gene>
<reference evidence="1 2" key="1">
    <citation type="submission" date="2019-02" db="EMBL/GenBank/DDBJ databases">
        <title>Deep-cultivation of Planctomycetes and their phenomic and genomic characterization uncovers novel biology.</title>
        <authorList>
            <person name="Wiegand S."/>
            <person name="Jogler M."/>
            <person name="Boedeker C."/>
            <person name="Pinto D."/>
            <person name="Vollmers J."/>
            <person name="Rivas-Marin E."/>
            <person name="Kohn T."/>
            <person name="Peeters S.H."/>
            <person name="Heuer A."/>
            <person name="Rast P."/>
            <person name="Oberbeckmann S."/>
            <person name="Bunk B."/>
            <person name="Jeske O."/>
            <person name="Meyerdierks A."/>
            <person name="Storesund J.E."/>
            <person name="Kallscheuer N."/>
            <person name="Luecker S."/>
            <person name="Lage O.M."/>
            <person name="Pohl T."/>
            <person name="Merkel B.J."/>
            <person name="Hornburger P."/>
            <person name="Mueller R.-W."/>
            <person name="Bruemmer F."/>
            <person name="Labrenz M."/>
            <person name="Spormann A.M."/>
            <person name="Op Den Camp H."/>
            <person name="Overmann J."/>
            <person name="Amann R."/>
            <person name="Jetten M.S.M."/>
            <person name="Mascher T."/>
            <person name="Medema M.H."/>
            <person name="Devos D.P."/>
            <person name="Kaster A.-K."/>
            <person name="Ovreas L."/>
            <person name="Rohde M."/>
            <person name="Galperin M.Y."/>
            <person name="Jogler C."/>
        </authorList>
    </citation>
    <scope>NUCLEOTIDE SEQUENCE [LARGE SCALE GENOMIC DNA]</scope>
    <source>
        <strain evidence="1 2">Poly51</strain>
    </source>
</reference>
<comment type="caution">
    <text evidence="1">The sequence shown here is derived from an EMBL/GenBank/DDBJ whole genome shotgun (WGS) entry which is preliminary data.</text>
</comment>
<dbReference type="OrthoDB" id="287423at2"/>
<name>A0A5C6EPF1_9BACT</name>
<evidence type="ECO:0000313" key="2">
    <source>
        <dbReference type="Proteomes" id="UP000318288"/>
    </source>
</evidence>
<accession>A0A5C6EPF1</accession>
<evidence type="ECO:0000313" key="1">
    <source>
        <dbReference type="EMBL" id="TWU50748.1"/>
    </source>
</evidence>
<dbReference type="Proteomes" id="UP000318288">
    <property type="component" value="Unassembled WGS sequence"/>
</dbReference>
<dbReference type="EMBL" id="SJPW01000005">
    <property type="protein sequence ID" value="TWU50748.1"/>
    <property type="molecule type" value="Genomic_DNA"/>
</dbReference>
<protein>
    <submittedName>
        <fullName evidence="1">Uncharacterized protein</fullName>
    </submittedName>
</protein>
<organism evidence="1 2">
    <name type="scientific">Rubripirellula tenax</name>
    <dbReference type="NCBI Taxonomy" id="2528015"/>
    <lineage>
        <taxon>Bacteria</taxon>
        <taxon>Pseudomonadati</taxon>
        <taxon>Planctomycetota</taxon>
        <taxon>Planctomycetia</taxon>
        <taxon>Pirellulales</taxon>
        <taxon>Pirellulaceae</taxon>
        <taxon>Rubripirellula</taxon>
    </lineage>
</organism>
<dbReference type="RefSeq" id="WP_146459443.1">
    <property type="nucleotide sequence ID" value="NZ_SJPW01000005.1"/>
</dbReference>